<dbReference type="InterPro" id="IPR036388">
    <property type="entry name" value="WH-like_DNA-bd_sf"/>
</dbReference>
<dbReference type="SUPFAM" id="SSF53850">
    <property type="entry name" value="Periplasmic binding protein-like II"/>
    <property type="match status" value="1"/>
</dbReference>
<keyword evidence="3" id="KW-0238">DNA-binding</keyword>
<dbReference type="EMBL" id="JBHUKU010000001">
    <property type="protein sequence ID" value="MFD2457175.1"/>
    <property type="molecule type" value="Genomic_DNA"/>
</dbReference>
<protein>
    <submittedName>
        <fullName evidence="6">LysR family transcriptional regulator</fullName>
    </submittedName>
</protein>
<dbReference type="Pfam" id="PF00126">
    <property type="entry name" value="HTH_1"/>
    <property type="match status" value="1"/>
</dbReference>
<evidence type="ECO:0000256" key="4">
    <source>
        <dbReference type="ARBA" id="ARBA00023163"/>
    </source>
</evidence>
<comment type="caution">
    <text evidence="6">The sequence shown here is derived from an EMBL/GenBank/DDBJ whole genome shotgun (WGS) entry which is preliminary data.</text>
</comment>
<dbReference type="PANTHER" id="PTHR30346:SF28">
    <property type="entry name" value="HTH-TYPE TRANSCRIPTIONAL REGULATOR CYNR"/>
    <property type="match status" value="1"/>
</dbReference>
<dbReference type="InterPro" id="IPR005119">
    <property type="entry name" value="LysR_subst-bd"/>
</dbReference>
<name>A0ABW5GA44_9PSEU</name>
<dbReference type="Gene3D" id="3.40.190.290">
    <property type="match status" value="1"/>
</dbReference>
<sequence>MDIRHLRHFLALVEEGSFTRAARREFIVQSGFSSSIRALENDLGVDLYVKGTRPPRLTAEGRALIPAAREALRSFHAVHDAVGQAGRRLTGWLTIGVFTHVEHLVPVAGVLSRMTALHPALELRMSQLPTEVMLQRLADGRLDCALLSAPEAAPRELEITHLATEPFVLAGSRGHPLHRSSSIGLADLANQRFVEMPRYWAVRTELDRLFREAGLRRERVCEVDDWGMALDLVAGGAGLAFLPRAVAEQGRDAGVWSVTLDDAVVERPVDFVLPRGEAATPAARRLRTELVAAVS</sequence>
<evidence type="ECO:0000313" key="7">
    <source>
        <dbReference type="Proteomes" id="UP001597419"/>
    </source>
</evidence>
<dbReference type="InterPro" id="IPR036390">
    <property type="entry name" value="WH_DNA-bd_sf"/>
</dbReference>
<dbReference type="RefSeq" id="WP_345402344.1">
    <property type="nucleotide sequence ID" value="NZ_BAABHG010000013.1"/>
</dbReference>
<dbReference type="InterPro" id="IPR000847">
    <property type="entry name" value="LysR_HTH_N"/>
</dbReference>
<evidence type="ECO:0000256" key="2">
    <source>
        <dbReference type="ARBA" id="ARBA00023015"/>
    </source>
</evidence>
<keyword evidence="7" id="KW-1185">Reference proteome</keyword>
<feature type="domain" description="HTH lysR-type" evidence="5">
    <location>
        <begin position="1"/>
        <end position="58"/>
    </location>
</feature>
<reference evidence="7" key="1">
    <citation type="journal article" date="2019" name="Int. J. Syst. Evol. Microbiol.">
        <title>The Global Catalogue of Microorganisms (GCM) 10K type strain sequencing project: providing services to taxonomists for standard genome sequencing and annotation.</title>
        <authorList>
            <consortium name="The Broad Institute Genomics Platform"/>
            <consortium name="The Broad Institute Genome Sequencing Center for Infectious Disease"/>
            <person name="Wu L."/>
            <person name="Ma J."/>
        </authorList>
    </citation>
    <scope>NUCLEOTIDE SEQUENCE [LARGE SCALE GENOMIC DNA]</scope>
    <source>
        <strain evidence="7">CGMCC 4.7643</strain>
    </source>
</reference>
<evidence type="ECO:0000259" key="5">
    <source>
        <dbReference type="PROSITE" id="PS50931"/>
    </source>
</evidence>
<proteinExistence type="inferred from homology"/>
<accession>A0ABW5GA44</accession>
<dbReference type="PANTHER" id="PTHR30346">
    <property type="entry name" value="TRANSCRIPTIONAL DUAL REGULATOR HCAR-RELATED"/>
    <property type="match status" value="1"/>
</dbReference>
<keyword evidence="2" id="KW-0805">Transcription regulation</keyword>
<gene>
    <name evidence="6" type="ORF">ACFSYJ_01125</name>
</gene>
<dbReference type="PROSITE" id="PS50931">
    <property type="entry name" value="HTH_LYSR"/>
    <property type="match status" value="1"/>
</dbReference>
<dbReference type="CDD" id="cd05466">
    <property type="entry name" value="PBP2_LTTR_substrate"/>
    <property type="match status" value="1"/>
</dbReference>
<organism evidence="6 7">
    <name type="scientific">Amycolatopsis samaneae</name>
    <dbReference type="NCBI Taxonomy" id="664691"/>
    <lineage>
        <taxon>Bacteria</taxon>
        <taxon>Bacillati</taxon>
        <taxon>Actinomycetota</taxon>
        <taxon>Actinomycetes</taxon>
        <taxon>Pseudonocardiales</taxon>
        <taxon>Pseudonocardiaceae</taxon>
        <taxon>Amycolatopsis</taxon>
    </lineage>
</organism>
<keyword evidence="4" id="KW-0804">Transcription</keyword>
<evidence type="ECO:0000256" key="1">
    <source>
        <dbReference type="ARBA" id="ARBA00009437"/>
    </source>
</evidence>
<comment type="similarity">
    <text evidence="1">Belongs to the LysR transcriptional regulatory family.</text>
</comment>
<evidence type="ECO:0000313" key="6">
    <source>
        <dbReference type="EMBL" id="MFD2457175.1"/>
    </source>
</evidence>
<dbReference type="Gene3D" id="1.10.10.10">
    <property type="entry name" value="Winged helix-like DNA-binding domain superfamily/Winged helix DNA-binding domain"/>
    <property type="match status" value="1"/>
</dbReference>
<evidence type="ECO:0000256" key="3">
    <source>
        <dbReference type="ARBA" id="ARBA00023125"/>
    </source>
</evidence>
<dbReference type="Pfam" id="PF03466">
    <property type="entry name" value="LysR_substrate"/>
    <property type="match status" value="1"/>
</dbReference>
<dbReference type="Proteomes" id="UP001597419">
    <property type="component" value="Unassembled WGS sequence"/>
</dbReference>
<dbReference type="SUPFAM" id="SSF46785">
    <property type="entry name" value="Winged helix' DNA-binding domain"/>
    <property type="match status" value="1"/>
</dbReference>